<dbReference type="eggNOG" id="COG0658">
    <property type="taxonomic scope" value="Bacteria"/>
</dbReference>
<gene>
    <name evidence="2" type="ordered locus">A1E_00065</name>
</gene>
<evidence type="ECO:0000313" key="3">
    <source>
        <dbReference type="Proteomes" id="UP000007056"/>
    </source>
</evidence>
<name>A8EX83_RICCK</name>
<keyword evidence="1" id="KW-0472">Membrane</keyword>
<organism evidence="2 3">
    <name type="scientific">Rickettsia canadensis (strain McKiel)</name>
    <dbReference type="NCBI Taxonomy" id="293613"/>
    <lineage>
        <taxon>Bacteria</taxon>
        <taxon>Pseudomonadati</taxon>
        <taxon>Pseudomonadota</taxon>
        <taxon>Alphaproteobacteria</taxon>
        <taxon>Rickettsiales</taxon>
        <taxon>Rickettsiaceae</taxon>
        <taxon>Rickettsieae</taxon>
        <taxon>Rickettsia</taxon>
        <taxon>belli group</taxon>
    </lineage>
</organism>
<sequence>MTKTEVSLLKSGLHLSLVVIIVFLTTRFLLNHSNHLAYNFNIKLISAYYSLVGSFGYLELSGMLAATSAFITATIFITQTLLLSSSFIYN</sequence>
<protein>
    <submittedName>
        <fullName evidence="2">ComEC/Rec2-related protein</fullName>
    </submittedName>
</protein>
<reference evidence="3" key="1">
    <citation type="submission" date="2007-09" db="EMBL/GenBank/DDBJ databases">
        <title>Complete genome sequence of Rickettsia canadensis.</title>
        <authorList>
            <person name="Madan A."/>
            <person name="Fahey J."/>
            <person name="Helton E."/>
            <person name="Ketteman M."/>
            <person name="Madan A."/>
            <person name="Rodrigues S."/>
            <person name="Sanchez A."/>
            <person name="Whiting M."/>
            <person name="Dasch G."/>
            <person name="Eremeeva M."/>
        </authorList>
    </citation>
    <scope>NUCLEOTIDE SEQUENCE [LARGE SCALE GENOMIC DNA]</scope>
    <source>
        <strain evidence="3">McKiel</strain>
    </source>
</reference>
<proteinExistence type="predicted"/>
<evidence type="ECO:0000256" key="1">
    <source>
        <dbReference type="SAM" id="Phobius"/>
    </source>
</evidence>
<accession>A8EX83</accession>
<evidence type="ECO:0000313" key="2">
    <source>
        <dbReference type="EMBL" id="ABV72966.1"/>
    </source>
</evidence>
<dbReference type="RefSeq" id="WP_012148167.1">
    <property type="nucleotide sequence ID" value="NC_009879.1"/>
</dbReference>
<dbReference type="HOGENOM" id="CLU_2438866_0_0_5"/>
<keyword evidence="1" id="KW-0812">Transmembrane</keyword>
<dbReference type="EMBL" id="CP000409">
    <property type="protein sequence ID" value="ABV72966.1"/>
    <property type="molecule type" value="Genomic_DNA"/>
</dbReference>
<dbReference type="AlphaFoldDB" id="A8EX83"/>
<feature type="transmembrane region" description="Helical" evidence="1">
    <location>
        <begin position="12"/>
        <end position="30"/>
    </location>
</feature>
<dbReference type="KEGG" id="rcm:A1E_00065"/>
<dbReference type="Proteomes" id="UP000007056">
    <property type="component" value="Chromosome"/>
</dbReference>
<feature type="transmembrane region" description="Helical" evidence="1">
    <location>
        <begin position="64"/>
        <end position="89"/>
    </location>
</feature>
<keyword evidence="1" id="KW-1133">Transmembrane helix</keyword>